<evidence type="ECO:0000256" key="6">
    <source>
        <dbReference type="SAM" id="Phobius"/>
    </source>
</evidence>
<evidence type="ECO:0000256" key="3">
    <source>
        <dbReference type="ARBA" id="ARBA00022692"/>
    </source>
</evidence>
<dbReference type="InterPro" id="IPR002293">
    <property type="entry name" value="AA/rel_permease1"/>
</dbReference>
<gene>
    <name evidence="7" type="ORF">ACFSTF_04675</name>
</gene>
<feature type="transmembrane region" description="Helical" evidence="6">
    <location>
        <begin position="373"/>
        <end position="397"/>
    </location>
</feature>
<keyword evidence="4 6" id="KW-1133">Transmembrane helix</keyword>
<feature type="transmembrane region" description="Helical" evidence="6">
    <location>
        <begin position="214"/>
        <end position="239"/>
    </location>
</feature>
<feature type="transmembrane region" description="Helical" evidence="6">
    <location>
        <begin position="441"/>
        <end position="458"/>
    </location>
</feature>
<feature type="transmembrane region" description="Helical" evidence="6">
    <location>
        <begin position="251"/>
        <end position="274"/>
    </location>
</feature>
<feature type="transmembrane region" description="Helical" evidence="6">
    <location>
        <begin position="136"/>
        <end position="160"/>
    </location>
</feature>
<organism evidence="7 8">
    <name type="scientific">Terrilactibacillus laevilacticus</name>
    <dbReference type="NCBI Taxonomy" id="1380157"/>
    <lineage>
        <taxon>Bacteria</taxon>
        <taxon>Bacillati</taxon>
        <taxon>Bacillota</taxon>
        <taxon>Bacilli</taxon>
        <taxon>Bacillales</taxon>
        <taxon>Bacillaceae</taxon>
        <taxon>Terrilactibacillus</taxon>
    </lineage>
</organism>
<feature type="transmembrane region" description="Helical" evidence="6">
    <location>
        <begin position="96"/>
        <end position="116"/>
    </location>
</feature>
<keyword evidence="2" id="KW-1003">Cell membrane</keyword>
<feature type="transmembrane region" description="Helical" evidence="6">
    <location>
        <begin position="347"/>
        <end position="367"/>
    </location>
</feature>
<dbReference type="PANTHER" id="PTHR42770">
    <property type="entry name" value="AMINO ACID TRANSPORTER-RELATED"/>
    <property type="match status" value="1"/>
</dbReference>
<evidence type="ECO:0000256" key="1">
    <source>
        <dbReference type="ARBA" id="ARBA00004651"/>
    </source>
</evidence>
<comment type="subcellular location">
    <subcellularLocation>
        <location evidence="1">Cell membrane</location>
        <topology evidence="1">Multi-pass membrane protein</topology>
    </subcellularLocation>
</comment>
<dbReference type="InterPro" id="IPR050367">
    <property type="entry name" value="APC_superfamily"/>
</dbReference>
<keyword evidence="3 6" id="KW-0812">Transmembrane</keyword>
<evidence type="ECO:0000256" key="4">
    <source>
        <dbReference type="ARBA" id="ARBA00022989"/>
    </source>
</evidence>
<dbReference type="EMBL" id="JBHUMR010000007">
    <property type="protein sequence ID" value="MFD2616603.1"/>
    <property type="molecule type" value="Genomic_DNA"/>
</dbReference>
<accession>A0ABW5PP45</accession>
<feature type="transmembrane region" description="Helical" evidence="6">
    <location>
        <begin position="172"/>
        <end position="194"/>
    </location>
</feature>
<dbReference type="Gene3D" id="1.20.1740.10">
    <property type="entry name" value="Amino acid/polyamine transporter I"/>
    <property type="match status" value="1"/>
</dbReference>
<name>A0ABW5PP45_9BACI</name>
<feature type="transmembrane region" description="Helical" evidence="6">
    <location>
        <begin position="7"/>
        <end position="29"/>
    </location>
</feature>
<dbReference type="PIRSF" id="PIRSF006060">
    <property type="entry name" value="AA_transporter"/>
    <property type="match status" value="1"/>
</dbReference>
<comment type="caution">
    <text evidence="7">The sequence shown here is derived from an EMBL/GenBank/DDBJ whole genome shotgun (WGS) entry which is preliminary data.</text>
</comment>
<keyword evidence="5 6" id="KW-0472">Membrane</keyword>
<feature type="transmembrane region" description="Helical" evidence="6">
    <location>
        <begin position="300"/>
        <end position="326"/>
    </location>
</feature>
<evidence type="ECO:0000256" key="5">
    <source>
        <dbReference type="ARBA" id="ARBA00023136"/>
    </source>
</evidence>
<reference evidence="8" key="1">
    <citation type="journal article" date="2019" name="Int. J. Syst. Evol. Microbiol.">
        <title>The Global Catalogue of Microorganisms (GCM) 10K type strain sequencing project: providing services to taxonomists for standard genome sequencing and annotation.</title>
        <authorList>
            <consortium name="The Broad Institute Genomics Platform"/>
            <consortium name="The Broad Institute Genome Sequencing Center for Infectious Disease"/>
            <person name="Wu L."/>
            <person name="Ma J."/>
        </authorList>
    </citation>
    <scope>NUCLEOTIDE SEQUENCE [LARGE SCALE GENOMIC DNA]</scope>
    <source>
        <strain evidence="8">TISTR 2241</strain>
    </source>
</reference>
<dbReference type="Pfam" id="PF13520">
    <property type="entry name" value="AA_permease_2"/>
    <property type="match status" value="1"/>
</dbReference>
<evidence type="ECO:0000256" key="2">
    <source>
        <dbReference type="ARBA" id="ARBA00022475"/>
    </source>
</evidence>
<evidence type="ECO:0000313" key="7">
    <source>
        <dbReference type="EMBL" id="MFD2616603.1"/>
    </source>
</evidence>
<proteinExistence type="predicted"/>
<dbReference type="Proteomes" id="UP001597458">
    <property type="component" value="Unassembled WGS sequence"/>
</dbReference>
<dbReference type="PANTHER" id="PTHR42770:SF14">
    <property type="entry name" value="ARGININE_ORNITHINE ANTIPORTER-RELATED"/>
    <property type="match status" value="1"/>
</dbReference>
<dbReference type="RefSeq" id="WP_141191296.1">
    <property type="nucleotide sequence ID" value="NZ_JBHUMR010000007.1"/>
</dbReference>
<feature type="transmembrane region" description="Helical" evidence="6">
    <location>
        <begin position="418"/>
        <end position="435"/>
    </location>
</feature>
<protein>
    <submittedName>
        <fullName evidence="7">Amino acid permease</fullName>
    </submittedName>
</protein>
<evidence type="ECO:0000313" key="8">
    <source>
        <dbReference type="Proteomes" id="UP001597458"/>
    </source>
</evidence>
<sequence length="463" mass="50593">MNKKQLNVWVLTSLVVGNMVGSAIFMTPSTLALEASPAGSLLAWILTGLGVLFIALVYGILSIKRPEISGGPQIYAKSLFEEGTERSRLMGYFVTWGYYVANFIGNVAVITTFTGYLSTFFPVMNSTLLLYKYGDITVTLGYLLNFLVSSALLWFVFAFILKGIQGAGKLNLMATVAKVIGFLLFILVTLFVIQTQYFTPFTELQTAKGESVGLFGQVNSAAVTTMWAFIGVESAVVFSARAKSGRDIKRATIMGLLIALFIYIAITVLVMGTLPRHELVHSSKPLVDALSQVTGHAGGYILGLLALISLFGSSIGWILLSAEVPYQSAKQGFFLKSFAKENKNGTPVVALVVTCLIGQLFLLSIMSNSISEVFTFMTTLATLSYLIPYIFASLYLLKIVLSGKDYLHKQKERFSDGIIAFIATLFSLWIIKAGSEDLRTFLYGLGMIICGLVLYPFIKRSLK</sequence>
<keyword evidence="8" id="KW-1185">Reference proteome</keyword>
<feature type="transmembrane region" description="Helical" evidence="6">
    <location>
        <begin position="41"/>
        <end position="61"/>
    </location>
</feature>